<dbReference type="RefSeq" id="WP_187763441.1">
    <property type="nucleotide sequence ID" value="NZ_CP061038.1"/>
</dbReference>
<evidence type="ECO:0000313" key="8">
    <source>
        <dbReference type="Proteomes" id="UP000516148"/>
    </source>
</evidence>
<dbReference type="InterPro" id="IPR020846">
    <property type="entry name" value="MFS_dom"/>
</dbReference>
<dbReference type="InterPro" id="IPR036259">
    <property type="entry name" value="MFS_trans_sf"/>
</dbReference>
<feature type="transmembrane region" description="Helical" evidence="5">
    <location>
        <begin position="148"/>
        <end position="170"/>
    </location>
</feature>
<dbReference type="AlphaFoldDB" id="A0A7H0LNA2"/>
<name>A0A7H0LNA2_9SPHN</name>
<dbReference type="PANTHER" id="PTHR23508">
    <property type="entry name" value="CARBOXYLIC ACID TRANSPORTER PROTEIN HOMOLOG"/>
    <property type="match status" value="1"/>
</dbReference>
<evidence type="ECO:0000256" key="3">
    <source>
        <dbReference type="ARBA" id="ARBA00022989"/>
    </source>
</evidence>
<proteinExistence type="predicted"/>
<evidence type="ECO:0000313" key="7">
    <source>
        <dbReference type="EMBL" id="QNQ11155.1"/>
    </source>
</evidence>
<evidence type="ECO:0000256" key="4">
    <source>
        <dbReference type="ARBA" id="ARBA00023136"/>
    </source>
</evidence>
<feature type="transmembrane region" description="Helical" evidence="5">
    <location>
        <begin position="31"/>
        <end position="49"/>
    </location>
</feature>
<keyword evidence="3 5" id="KW-1133">Transmembrane helix</keyword>
<dbReference type="PROSITE" id="PS50850">
    <property type="entry name" value="MFS"/>
    <property type="match status" value="1"/>
</dbReference>
<feature type="transmembrane region" description="Helical" evidence="5">
    <location>
        <begin position="334"/>
        <end position="353"/>
    </location>
</feature>
<keyword evidence="2 5" id="KW-0812">Transmembrane</keyword>
<dbReference type="EMBL" id="CP061038">
    <property type="protein sequence ID" value="QNQ11155.1"/>
    <property type="molecule type" value="Genomic_DNA"/>
</dbReference>
<keyword evidence="8" id="KW-1185">Reference proteome</keyword>
<keyword evidence="4 5" id="KW-0472">Membrane</keyword>
<dbReference type="PANTHER" id="PTHR23508:SF10">
    <property type="entry name" value="CARBOXYLIC ACID TRANSPORTER PROTEIN HOMOLOG"/>
    <property type="match status" value="1"/>
</dbReference>
<dbReference type="Pfam" id="PF07690">
    <property type="entry name" value="MFS_1"/>
    <property type="match status" value="1"/>
</dbReference>
<comment type="subcellular location">
    <subcellularLocation>
        <location evidence="1">Membrane</location>
        <topology evidence="1">Multi-pass membrane protein</topology>
    </subcellularLocation>
</comment>
<feature type="transmembrane region" description="Helical" evidence="5">
    <location>
        <begin position="85"/>
        <end position="107"/>
    </location>
</feature>
<organism evidence="7 8">
    <name type="scientific">Sphingomonas alpina</name>
    <dbReference type="NCBI Taxonomy" id="653931"/>
    <lineage>
        <taxon>Bacteria</taxon>
        <taxon>Pseudomonadati</taxon>
        <taxon>Pseudomonadota</taxon>
        <taxon>Alphaproteobacteria</taxon>
        <taxon>Sphingomonadales</taxon>
        <taxon>Sphingomonadaceae</taxon>
        <taxon>Sphingomonas</taxon>
    </lineage>
</organism>
<feature type="transmembrane region" description="Helical" evidence="5">
    <location>
        <begin position="119"/>
        <end position="142"/>
    </location>
</feature>
<feature type="domain" description="Major facilitator superfamily (MFS) profile" evidence="6">
    <location>
        <begin position="1"/>
        <end position="389"/>
    </location>
</feature>
<dbReference type="Proteomes" id="UP000516148">
    <property type="component" value="Chromosome"/>
</dbReference>
<reference evidence="7 8" key="1">
    <citation type="submission" date="2020-09" db="EMBL/GenBank/DDBJ databases">
        <title>Sphingomonas sp., a new species isolated from pork steak.</title>
        <authorList>
            <person name="Heidler von Heilborn D."/>
        </authorList>
    </citation>
    <scope>NUCLEOTIDE SEQUENCE [LARGE SCALE GENOMIC DNA]</scope>
    <source>
        <strain evidence="8">S8-3T</strain>
    </source>
</reference>
<evidence type="ECO:0000259" key="6">
    <source>
        <dbReference type="PROSITE" id="PS50850"/>
    </source>
</evidence>
<sequence length="403" mass="43097">MASYIDAAAITAFSASLVIFEKQLGLSAGQVGIAASALTLTMAIGAAVGGRLGDRFGRRPVFVITMFFIIGGALALMTAQDFTAILLGVAVMGFAIGADLPVSLATISEAANDENRGRLLGFSNLLWLIGIAANGICVALFGDLGRNAIYFIFGHVVLVSVIVLLARLTIPESQLWLDARAARKVDNGARKGESAKVSILFRAPYLVPFIGLSIFYVGTSILGNTNGQYLSYMMVKEAGFTVSSAAKFSFLSLPLVLIGFLWFMRIADKPVRFRYFQFGAVCFVLMPLVIATFGFSATTLVFAFFLNAIGASFAFEGMYRVWSQQSFPTLVRTTAQGTIIAIARLVAAAAASVTPLLLQEIGVRALYGILAVTTFIGVAAAWVVFRSRDQHSEFEVEAAPFHP</sequence>
<accession>A0A7H0LNA2</accession>
<protein>
    <submittedName>
        <fullName evidence="7">MFS transporter</fullName>
    </submittedName>
</protein>
<feature type="transmembrane region" description="Helical" evidence="5">
    <location>
        <begin position="275"/>
        <end position="295"/>
    </location>
</feature>
<feature type="transmembrane region" description="Helical" evidence="5">
    <location>
        <begin position="61"/>
        <end position="79"/>
    </location>
</feature>
<feature type="transmembrane region" description="Helical" evidence="5">
    <location>
        <begin position="199"/>
        <end position="218"/>
    </location>
</feature>
<evidence type="ECO:0000256" key="5">
    <source>
        <dbReference type="SAM" id="Phobius"/>
    </source>
</evidence>
<dbReference type="GO" id="GO:0005886">
    <property type="term" value="C:plasma membrane"/>
    <property type="evidence" value="ECO:0007669"/>
    <property type="project" value="TreeGrafter"/>
</dbReference>
<feature type="transmembrane region" description="Helical" evidence="5">
    <location>
        <begin position="301"/>
        <end position="322"/>
    </location>
</feature>
<dbReference type="KEGG" id="spap:H3Z74_08385"/>
<evidence type="ECO:0000256" key="1">
    <source>
        <dbReference type="ARBA" id="ARBA00004141"/>
    </source>
</evidence>
<evidence type="ECO:0000256" key="2">
    <source>
        <dbReference type="ARBA" id="ARBA00022692"/>
    </source>
</evidence>
<dbReference type="SUPFAM" id="SSF103473">
    <property type="entry name" value="MFS general substrate transporter"/>
    <property type="match status" value="1"/>
</dbReference>
<feature type="transmembrane region" description="Helical" evidence="5">
    <location>
        <begin position="238"/>
        <end position="263"/>
    </location>
</feature>
<dbReference type="Gene3D" id="1.20.1250.20">
    <property type="entry name" value="MFS general substrate transporter like domains"/>
    <property type="match status" value="1"/>
</dbReference>
<dbReference type="GO" id="GO:0046943">
    <property type="term" value="F:carboxylic acid transmembrane transporter activity"/>
    <property type="evidence" value="ECO:0007669"/>
    <property type="project" value="TreeGrafter"/>
</dbReference>
<feature type="transmembrane region" description="Helical" evidence="5">
    <location>
        <begin position="365"/>
        <end position="385"/>
    </location>
</feature>
<gene>
    <name evidence="7" type="ORF">H3Z74_08385</name>
</gene>
<dbReference type="InterPro" id="IPR011701">
    <property type="entry name" value="MFS"/>
</dbReference>